<dbReference type="EMBL" id="RAWX01000002">
    <property type="protein sequence ID" value="RKJ89761.1"/>
    <property type="molecule type" value="Genomic_DNA"/>
</dbReference>
<proteinExistence type="predicted"/>
<gene>
    <name evidence="2" type="ORF">D6R50_11025</name>
</gene>
<sequence>MTFNSKAIFFLAQAYTAISSALFVSGYVLKDPMQNAFYLIYALTLPFVSTIIFIFFSYKAIKNKRILFGIINLFNFTALVMLFYLKLMA</sequence>
<evidence type="ECO:0000313" key="3">
    <source>
        <dbReference type="Proteomes" id="UP000281725"/>
    </source>
</evidence>
<keyword evidence="1" id="KW-0812">Transmembrane</keyword>
<organism evidence="2 3">
    <name type="scientific">Aeromonas veronii</name>
    <dbReference type="NCBI Taxonomy" id="654"/>
    <lineage>
        <taxon>Bacteria</taxon>
        <taxon>Pseudomonadati</taxon>
        <taxon>Pseudomonadota</taxon>
        <taxon>Gammaproteobacteria</taxon>
        <taxon>Aeromonadales</taxon>
        <taxon>Aeromonadaceae</taxon>
        <taxon>Aeromonas</taxon>
    </lineage>
</organism>
<accession>A0A3A9INA5</accession>
<keyword evidence="1" id="KW-1133">Transmembrane helix</keyword>
<feature type="transmembrane region" description="Helical" evidence="1">
    <location>
        <begin position="7"/>
        <end position="29"/>
    </location>
</feature>
<protein>
    <submittedName>
        <fullName evidence="2">Uncharacterized protein</fullName>
    </submittedName>
</protein>
<evidence type="ECO:0000313" key="2">
    <source>
        <dbReference type="EMBL" id="RKJ89761.1"/>
    </source>
</evidence>
<dbReference type="AlphaFoldDB" id="A0A3A9INA5"/>
<keyword evidence="1" id="KW-0472">Membrane</keyword>
<evidence type="ECO:0000256" key="1">
    <source>
        <dbReference type="SAM" id="Phobius"/>
    </source>
</evidence>
<feature type="transmembrane region" description="Helical" evidence="1">
    <location>
        <begin position="35"/>
        <end position="58"/>
    </location>
</feature>
<name>A0A3A9INA5_AERVE</name>
<reference evidence="2 3" key="1">
    <citation type="submission" date="2018-09" db="EMBL/GenBank/DDBJ databases">
        <title>Genome sequencing of Aeromonas veronii MS-17-88.</title>
        <authorList>
            <person name="Tekedar H.C."/>
            <person name="Arick M.A."/>
            <person name="Hsu C.-Y."/>
            <person name="Thrash A."/>
            <person name="Karsi A."/>
            <person name="Lawrence M.L."/>
            <person name="Abdelhamed H."/>
        </authorList>
    </citation>
    <scope>NUCLEOTIDE SEQUENCE [LARGE SCALE GENOMIC DNA]</scope>
    <source>
        <strain evidence="2 3">MS 17-88</strain>
    </source>
</reference>
<comment type="caution">
    <text evidence="2">The sequence shown here is derived from an EMBL/GenBank/DDBJ whole genome shotgun (WGS) entry which is preliminary data.</text>
</comment>
<dbReference type="Proteomes" id="UP000281725">
    <property type="component" value="Unassembled WGS sequence"/>
</dbReference>
<feature type="transmembrane region" description="Helical" evidence="1">
    <location>
        <begin position="65"/>
        <end position="85"/>
    </location>
</feature>